<protein>
    <submittedName>
        <fullName evidence="1">Metallo-dependent phosphatase-like protein</fullName>
    </submittedName>
</protein>
<sequence length="695" mass="79997">MDKFLAPHTPEAVAHSHVSQNSWDIHSHHLDFFDESLVACSASYHAFDCYLSGADLFILPRTRSELESVLRRYSYDSIHNAISRSRSTLQPGGYSRVCHHAEASIRNVLNTGDNVATLLSMHFVWPELFNAGTKSTEGIDSTITTYQKLQGRFLQITDLHPDPFYLPGTSTSKACHRKIPKEEKKRAGYYGTPYSACDAPLTLTNYTLDFLAEDWTEEIDFVIWTGDNARHENDRKIPRTTNEIYELNGSIANRMNEIFTMRGIPVVPSLGNNDVYRNLEFRNILAPGPNSITNEFYKIWQAFIPFPYQQVFQRGAYFAVEVVPNALAVISLNTLYFYDANDAVGGCSYTEPNDPGNLQFTWLEDQLISYREREMQVWITGHVPPSNYFPGCYVRYVELALEFQDTIVGHLYGHRNADHFFLIEAKDIEVTNDIHHGLKHDNLCDSLLDDFAQLPKSGRIDLDDYAVINVSPPVVPNPYLPTFRVFTYNITDVEDALADSSPIRQMNSLDSSRSEPLHRRKHRDNSSQCKEGMYRDSWKCQLQFKQPISINADAPSRTSRLWTPLGYAQVKILALVLHLIIMLNQTLSFRRQYFIPDLKDDVKSPPRFELEYTTLPASFLFPEEGQNLTEFRYPIPLRNLPNSLREGKMKKKYFPYEMKDLTIGSWLDLARRLGDVKEKKLREKFRQYMYLGGTE</sequence>
<evidence type="ECO:0000313" key="1">
    <source>
        <dbReference type="EMBL" id="KAJ3815482.1"/>
    </source>
</evidence>
<name>A0ACC1UFH1_9AGAR</name>
<comment type="caution">
    <text evidence="1">The sequence shown here is derived from an EMBL/GenBank/DDBJ whole genome shotgun (WGS) entry which is preliminary data.</text>
</comment>
<accession>A0ACC1UFH1</accession>
<evidence type="ECO:0000313" key="2">
    <source>
        <dbReference type="Proteomes" id="UP001163835"/>
    </source>
</evidence>
<proteinExistence type="predicted"/>
<organism evidence="1 2">
    <name type="scientific">Lentinula aff. lateritia</name>
    <dbReference type="NCBI Taxonomy" id="2804960"/>
    <lineage>
        <taxon>Eukaryota</taxon>
        <taxon>Fungi</taxon>
        <taxon>Dikarya</taxon>
        <taxon>Basidiomycota</taxon>
        <taxon>Agaricomycotina</taxon>
        <taxon>Agaricomycetes</taxon>
        <taxon>Agaricomycetidae</taxon>
        <taxon>Agaricales</taxon>
        <taxon>Marasmiineae</taxon>
        <taxon>Omphalotaceae</taxon>
        <taxon>Lentinula</taxon>
    </lineage>
</organism>
<keyword evidence="2" id="KW-1185">Reference proteome</keyword>
<dbReference type="EMBL" id="MU794949">
    <property type="protein sequence ID" value="KAJ3815482.1"/>
    <property type="molecule type" value="Genomic_DNA"/>
</dbReference>
<gene>
    <name evidence="1" type="ORF">F5876DRAFT_71986</name>
</gene>
<dbReference type="Proteomes" id="UP001163835">
    <property type="component" value="Unassembled WGS sequence"/>
</dbReference>
<reference evidence="1" key="1">
    <citation type="submission" date="2022-09" db="EMBL/GenBank/DDBJ databases">
        <title>A Global Phylogenomic Analysis of the Shiitake Genus Lentinula.</title>
        <authorList>
            <consortium name="DOE Joint Genome Institute"/>
            <person name="Sierra-Patev S."/>
            <person name="Min B."/>
            <person name="Naranjo-Ortiz M."/>
            <person name="Looney B."/>
            <person name="Konkel Z."/>
            <person name="Slot J.C."/>
            <person name="Sakamoto Y."/>
            <person name="Steenwyk J.L."/>
            <person name="Rokas A."/>
            <person name="Carro J."/>
            <person name="Camarero S."/>
            <person name="Ferreira P."/>
            <person name="Molpeceres G."/>
            <person name="Ruiz-Duenas F.J."/>
            <person name="Serrano A."/>
            <person name="Henrissat B."/>
            <person name="Drula E."/>
            <person name="Hughes K.W."/>
            <person name="Mata J.L."/>
            <person name="Ishikawa N.K."/>
            <person name="Vargas-Isla R."/>
            <person name="Ushijima S."/>
            <person name="Smith C.A."/>
            <person name="Ahrendt S."/>
            <person name="Andreopoulos W."/>
            <person name="He G."/>
            <person name="Labutti K."/>
            <person name="Lipzen A."/>
            <person name="Ng V."/>
            <person name="Riley R."/>
            <person name="Sandor L."/>
            <person name="Barry K."/>
            <person name="Martinez A.T."/>
            <person name="Xiao Y."/>
            <person name="Gibbons J.G."/>
            <person name="Terashima K."/>
            <person name="Grigoriev I.V."/>
            <person name="Hibbett D.S."/>
        </authorList>
    </citation>
    <scope>NUCLEOTIDE SEQUENCE</scope>
    <source>
        <strain evidence="1">TMI1499</strain>
    </source>
</reference>